<name>A0ABU9VIC5_9BACI</name>
<accession>A0ABU9VIC5</accession>
<evidence type="ECO:0000313" key="9">
    <source>
        <dbReference type="EMBL" id="MEN0643599.1"/>
    </source>
</evidence>
<feature type="transmembrane region" description="Helical" evidence="8">
    <location>
        <begin position="220"/>
        <end position="243"/>
    </location>
</feature>
<feature type="transmembrane region" description="Helical" evidence="8">
    <location>
        <begin position="144"/>
        <end position="166"/>
    </location>
</feature>
<evidence type="ECO:0000313" key="10">
    <source>
        <dbReference type="Proteomes" id="UP001418796"/>
    </source>
</evidence>
<keyword evidence="10" id="KW-1185">Reference proteome</keyword>
<keyword evidence="5 8" id="KW-0812">Transmembrane</keyword>
<feature type="transmembrane region" description="Helical" evidence="8">
    <location>
        <begin position="12"/>
        <end position="30"/>
    </location>
</feature>
<feature type="transmembrane region" description="Helical" evidence="8">
    <location>
        <begin position="76"/>
        <end position="101"/>
    </location>
</feature>
<proteinExistence type="inferred from homology"/>
<evidence type="ECO:0000256" key="4">
    <source>
        <dbReference type="ARBA" id="ARBA00022544"/>
    </source>
</evidence>
<organism evidence="9 10">
    <name type="scientific">Alkalicoccobacillus gibsonii</name>
    <dbReference type="NCBI Taxonomy" id="79881"/>
    <lineage>
        <taxon>Bacteria</taxon>
        <taxon>Bacillati</taxon>
        <taxon>Bacillota</taxon>
        <taxon>Bacilli</taxon>
        <taxon>Bacillales</taxon>
        <taxon>Bacillaceae</taxon>
        <taxon>Alkalicoccobacillus</taxon>
    </lineage>
</organism>
<evidence type="ECO:0000256" key="6">
    <source>
        <dbReference type="ARBA" id="ARBA00022989"/>
    </source>
</evidence>
<comment type="similarity">
    <text evidence="2">Belongs to the amino acid-polyamine-organocation (APC) superfamily. Spore germination protein (SGP) (TC 2.A.3.9) family.</text>
</comment>
<dbReference type="EMBL" id="JBCITK010000001">
    <property type="protein sequence ID" value="MEN0643599.1"/>
    <property type="molecule type" value="Genomic_DNA"/>
</dbReference>
<sequence length="363" mass="40899">MEKGTETLTTFRLTVLLINCMLGVGFLVIPRHLTAIINSPDGWISLLFSGVIVLLAVFLLFYFFKKHQVKDIVEYSELAFGSIVSKVICALLVLYFCTLIGYEAVAMSEMVRFFLLEKTPQMLIIFIIIFLAAYLAIKPFSTLVRVCVFFLPFCLFVVFFIFVSGIEEVNINNLRPVLHEGLAPLYKGFFNTTLSFLGLESLLVLLAFTTSKTKKIRAATIAIGSTTLLYSITYIIVVGALSYQEVMTLTWPTISFIQTFSIQGIFIERLDSLLLSTWILQFFTLCAINMFNCCYLMEKRFSIRPLITCLIVVPVAYIVAYIPEDTAEIVFLSNIVDRTGLACLVGLPLICYLFVSIKKKVTS</sequence>
<evidence type="ECO:0000256" key="3">
    <source>
        <dbReference type="ARBA" id="ARBA00022448"/>
    </source>
</evidence>
<reference evidence="9 10" key="1">
    <citation type="submission" date="2024-03" db="EMBL/GenBank/DDBJ databases">
        <title>Bacilli Hybrid Assemblies.</title>
        <authorList>
            <person name="Kovac J."/>
        </authorList>
    </citation>
    <scope>NUCLEOTIDE SEQUENCE [LARGE SCALE GENOMIC DNA]</scope>
    <source>
        <strain evidence="9 10">FSL R7-0666</strain>
    </source>
</reference>
<comment type="caution">
    <text evidence="9">The sequence shown here is derived from an EMBL/GenBank/DDBJ whole genome shotgun (WGS) entry which is preliminary data.</text>
</comment>
<comment type="subcellular location">
    <subcellularLocation>
        <location evidence="1">Membrane</location>
        <topology evidence="1">Multi-pass membrane protein</topology>
    </subcellularLocation>
</comment>
<feature type="transmembrane region" description="Helical" evidence="8">
    <location>
        <begin position="42"/>
        <end position="64"/>
    </location>
</feature>
<dbReference type="PANTHER" id="PTHR34975:SF2">
    <property type="entry name" value="SPORE GERMINATION PROTEIN A2"/>
    <property type="match status" value="1"/>
</dbReference>
<dbReference type="NCBIfam" id="TIGR00912">
    <property type="entry name" value="2A0309"/>
    <property type="match status" value="1"/>
</dbReference>
<evidence type="ECO:0000256" key="8">
    <source>
        <dbReference type="SAM" id="Phobius"/>
    </source>
</evidence>
<evidence type="ECO:0000256" key="7">
    <source>
        <dbReference type="ARBA" id="ARBA00023136"/>
    </source>
</evidence>
<dbReference type="InterPro" id="IPR004761">
    <property type="entry name" value="Spore_GerAB"/>
</dbReference>
<feature type="transmembrane region" description="Helical" evidence="8">
    <location>
        <begin position="186"/>
        <end position="208"/>
    </location>
</feature>
<keyword evidence="3" id="KW-0813">Transport</keyword>
<dbReference type="Gene3D" id="1.20.1740.10">
    <property type="entry name" value="Amino acid/polyamine transporter I"/>
    <property type="match status" value="1"/>
</dbReference>
<keyword evidence="6 8" id="KW-1133">Transmembrane helix</keyword>
<feature type="transmembrane region" description="Helical" evidence="8">
    <location>
        <begin position="121"/>
        <end position="137"/>
    </location>
</feature>
<keyword evidence="7 8" id="KW-0472">Membrane</keyword>
<gene>
    <name evidence="9" type="ORF">MKY91_10625</name>
</gene>
<dbReference type="Pfam" id="PF03845">
    <property type="entry name" value="Spore_permease"/>
    <property type="match status" value="1"/>
</dbReference>
<dbReference type="Proteomes" id="UP001418796">
    <property type="component" value="Unassembled WGS sequence"/>
</dbReference>
<evidence type="ECO:0000256" key="1">
    <source>
        <dbReference type="ARBA" id="ARBA00004141"/>
    </source>
</evidence>
<dbReference type="RefSeq" id="WP_343130497.1">
    <property type="nucleotide sequence ID" value="NZ_JBCITK010000001.1"/>
</dbReference>
<feature type="transmembrane region" description="Helical" evidence="8">
    <location>
        <begin position="303"/>
        <end position="323"/>
    </location>
</feature>
<feature type="transmembrane region" description="Helical" evidence="8">
    <location>
        <begin position="335"/>
        <end position="355"/>
    </location>
</feature>
<evidence type="ECO:0000256" key="5">
    <source>
        <dbReference type="ARBA" id="ARBA00022692"/>
    </source>
</evidence>
<protein>
    <submittedName>
        <fullName evidence="9">GerAB/ArcD/ProY family transporter</fullName>
    </submittedName>
</protein>
<dbReference type="PANTHER" id="PTHR34975">
    <property type="entry name" value="SPORE GERMINATION PROTEIN A2"/>
    <property type="match status" value="1"/>
</dbReference>
<evidence type="ECO:0000256" key="2">
    <source>
        <dbReference type="ARBA" id="ARBA00007998"/>
    </source>
</evidence>
<feature type="transmembrane region" description="Helical" evidence="8">
    <location>
        <begin position="278"/>
        <end position="296"/>
    </location>
</feature>
<keyword evidence="4" id="KW-0309">Germination</keyword>